<accession>A0AAD7LBK8</accession>
<organism evidence="4 5">
    <name type="scientific">Quillaja saponaria</name>
    <name type="common">Soap bark tree</name>
    <dbReference type="NCBI Taxonomy" id="32244"/>
    <lineage>
        <taxon>Eukaryota</taxon>
        <taxon>Viridiplantae</taxon>
        <taxon>Streptophyta</taxon>
        <taxon>Embryophyta</taxon>
        <taxon>Tracheophyta</taxon>
        <taxon>Spermatophyta</taxon>
        <taxon>Magnoliopsida</taxon>
        <taxon>eudicotyledons</taxon>
        <taxon>Gunneridae</taxon>
        <taxon>Pentapetalae</taxon>
        <taxon>rosids</taxon>
        <taxon>fabids</taxon>
        <taxon>Fabales</taxon>
        <taxon>Quillajaceae</taxon>
        <taxon>Quillaja</taxon>
    </lineage>
</organism>
<keyword evidence="2" id="KW-0342">GTP-binding</keyword>
<dbReference type="KEGG" id="qsa:O6P43_021745"/>
<evidence type="ECO:0000313" key="5">
    <source>
        <dbReference type="Proteomes" id="UP001163823"/>
    </source>
</evidence>
<evidence type="ECO:0000259" key="3">
    <source>
        <dbReference type="Pfam" id="PF04548"/>
    </source>
</evidence>
<dbReference type="InterPro" id="IPR027417">
    <property type="entry name" value="P-loop_NTPase"/>
</dbReference>
<dbReference type="Gene3D" id="3.40.50.300">
    <property type="entry name" value="P-loop containing nucleotide triphosphate hydrolases"/>
    <property type="match status" value="1"/>
</dbReference>
<sequence length="609" mass="66406">MILTLNPTMTLTRRVVVVVMIVGFESEGFISGEEFETASERPFVADPDEETLENGGDNVKYETFRPYVVDFEGETIDYVTEEEEESSEVGEFVPPVETTGVHSLNVTRVMPIAQLSRDDDDDDEEEVEEMVSEEEDSQFLSVVRVAGIGAPGKLGDALRIKALGAEEREGDDCNSSITSHPLPANEVKFTDGLVLGIQENKTLVVKEHGPNTFFEDRGSLGAASVVCGASCNGSQQVGQIVTKGNIKMDIAKDDEAKQLLDAGASSMESHGRRVTITSADDSKVISMKDSAAFGSLLHCKKPTQPLYHSVASDIKAGGDNVGCCNWDSLCGVGKSATINSIFGEAKVKTDAFKPATTSIEEVFGTIDGIKIRILDTPGLGSSAMEQAFNRKILSSVKKYIKKFPPDIVLYVDRVDTLTSDFIDLPLLKSITSSLKSSIWKSAIITLTHAAAVPLDGPSGSPISYEVLVARKSHVVQQSIKQAIGDVRLMSDSVAYPVTLVENHPLCGNNIFGECVLPDGFSWRTQLLLMCFSLKLFAEVIYISSEPHNILYHWKQWSPFGFWITDSMCGTDSLDHDCGLHNVSIERCFTIGMYLVGFGAKFVSNRRIFL</sequence>
<dbReference type="PANTHER" id="PTHR10903:SF124">
    <property type="entry name" value="50S RIBOSOME-BINDING GTPASE"/>
    <property type="match status" value="1"/>
</dbReference>
<dbReference type="PANTHER" id="PTHR10903">
    <property type="entry name" value="GTPASE, IMAP FAMILY MEMBER-RELATED"/>
    <property type="match status" value="1"/>
</dbReference>
<evidence type="ECO:0000256" key="2">
    <source>
        <dbReference type="ARBA" id="ARBA00023134"/>
    </source>
</evidence>
<dbReference type="SUPFAM" id="SSF52540">
    <property type="entry name" value="P-loop containing nucleoside triphosphate hydrolases"/>
    <property type="match status" value="1"/>
</dbReference>
<dbReference type="GO" id="GO:0005525">
    <property type="term" value="F:GTP binding"/>
    <property type="evidence" value="ECO:0007669"/>
    <property type="project" value="UniProtKB-KW"/>
</dbReference>
<dbReference type="GO" id="GO:0009707">
    <property type="term" value="C:chloroplast outer membrane"/>
    <property type="evidence" value="ECO:0007669"/>
    <property type="project" value="TreeGrafter"/>
</dbReference>
<keyword evidence="1" id="KW-0547">Nucleotide-binding</keyword>
<dbReference type="Proteomes" id="UP001163823">
    <property type="component" value="Chromosome 9"/>
</dbReference>
<dbReference type="Pfam" id="PF04548">
    <property type="entry name" value="AIG1"/>
    <property type="match status" value="1"/>
</dbReference>
<reference evidence="4" key="1">
    <citation type="journal article" date="2023" name="Science">
        <title>Elucidation of the pathway for biosynthesis of saponin adjuvants from the soapbark tree.</title>
        <authorList>
            <person name="Reed J."/>
            <person name="Orme A."/>
            <person name="El-Demerdash A."/>
            <person name="Owen C."/>
            <person name="Martin L.B.B."/>
            <person name="Misra R.C."/>
            <person name="Kikuchi S."/>
            <person name="Rejzek M."/>
            <person name="Martin A.C."/>
            <person name="Harkess A."/>
            <person name="Leebens-Mack J."/>
            <person name="Louveau T."/>
            <person name="Stephenson M.J."/>
            <person name="Osbourn A."/>
        </authorList>
    </citation>
    <scope>NUCLEOTIDE SEQUENCE</scope>
    <source>
        <strain evidence="4">S10</strain>
    </source>
</reference>
<feature type="domain" description="AIG1-type G" evidence="3">
    <location>
        <begin position="330"/>
        <end position="452"/>
    </location>
</feature>
<dbReference type="EMBL" id="JARAOO010000009">
    <property type="protein sequence ID" value="KAJ7955099.1"/>
    <property type="molecule type" value="Genomic_DNA"/>
</dbReference>
<comment type="caution">
    <text evidence="4">The sequence shown here is derived from an EMBL/GenBank/DDBJ whole genome shotgun (WGS) entry which is preliminary data.</text>
</comment>
<dbReference type="InterPro" id="IPR006703">
    <property type="entry name" value="G_AIG1"/>
</dbReference>
<evidence type="ECO:0000313" key="4">
    <source>
        <dbReference type="EMBL" id="KAJ7955099.1"/>
    </source>
</evidence>
<dbReference type="GO" id="GO:0045036">
    <property type="term" value="P:protein targeting to chloroplast"/>
    <property type="evidence" value="ECO:0007669"/>
    <property type="project" value="TreeGrafter"/>
</dbReference>
<keyword evidence="5" id="KW-1185">Reference proteome</keyword>
<protein>
    <submittedName>
        <fullName evidence="4">Translocase of chloroplast, chloroplastic</fullName>
    </submittedName>
</protein>
<name>A0AAD7LBK8_QUISA</name>
<proteinExistence type="predicted"/>
<evidence type="ECO:0000256" key="1">
    <source>
        <dbReference type="ARBA" id="ARBA00022741"/>
    </source>
</evidence>
<dbReference type="InterPro" id="IPR045058">
    <property type="entry name" value="GIMA/IAN/Toc"/>
</dbReference>
<dbReference type="AlphaFoldDB" id="A0AAD7LBK8"/>
<gene>
    <name evidence="4" type="ORF">O6P43_021745</name>
</gene>